<feature type="region of interest" description="Disordered" evidence="1">
    <location>
        <begin position="283"/>
        <end position="302"/>
    </location>
</feature>
<name>A0A498M386_LABRO</name>
<protein>
    <submittedName>
        <fullName evidence="2">Uncharacterized protein</fullName>
    </submittedName>
</protein>
<evidence type="ECO:0000256" key="1">
    <source>
        <dbReference type="SAM" id="MobiDB-lite"/>
    </source>
</evidence>
<evidence type="ECO:0000313" key="3">
    <source>
        <dbReference type="Proteomes" id="UP000290572"/>
    </source>
</evidence>
<dbReference type="Proteomes" id="UP000290572">
    <property type="component" value="Unassembled WGS sequence"/>
</dbReference>
<sequence length="329" mass="34613">MSPPSVGVTLCTLRQMGLSFPVQQSRGSLRSQREPSIRYIVARGTLPSGAAEPQVPSEAARVSPPIALNLLSYSAFNGASPPGAAEPWLPSVAVWALRLSFELRCVLSGRRGSPSRCSRATAPFGCSGGSTPDTSSQGGLSLPVQQSRSSFGHSESPSTTRYESFWLIQHRTGLPLPVQQGHGSLWSQCEPFVCCLNLRCVLGGGRGSPSPCSRAVAPFGRSGGPPPDTSSQGGLSLPRRTGLLLPVQQSHSSLRSQCGPSVCQLSYAAYSAADGALPPGAAELQAPFGRSGSPRPTHQTVPRLQLQEGLALPVQQSRSSLRKQREPLI</sequence>
<keyword evidence="3" id="KW-1185">Reference proteome</keyword>
<comment type="caution">
    <text evidence="2">The sequence shown here is derived from an EMBL/GenBank/DDBJ whole genome shotgun (WGS) entry which is preliminary data.</text>
</comment>
<evidence type="ECO:0000313" key="2">
    <source>
        <dbReference type="EMBL" id="RXN13936.1"/>
    </source>
</evidence>
<feature type="region of interest" description="Disordered" evidence="1">
    <location>
        <begin position="307"/>
        <end position="329"/>
    </location>
</feature>
<accession>A0A498M386</accession>
<dbReference type="AlphaFoldDB" id="A0A498M386"/>
<reference evidence="2 3" key="1">
    <citation type="submission" date="2018-03" db="EMBL/GenBank/DDBJ databases">
        <title>Draft genome sequence of Rohu Carp (Labeo rohita).</title>
        <authorList>
            <person name="Das P."/>
            <person name="Kushwaha B."/>
            <person name="Joshi C.G."/>
            <person name="Kumar D."/>
            <person name="Nagpure N.S."/>
            <person name="Sahoo L."/>
            <person name="Das S.P."/>
            <person name="Bit A."/>
            <person name="Patnaik S."/>
            <person name="Meher P.K."/>
            <person name="Jayasankar P."/>
            <person name="Koringa P.G."/>
            <person name="Patel N.V."/>
            <person name="Hinsu A.T."/>
            <person name="Kumar R."/>
            <person name="Pandey M."/>
            <person name="Agarwal S."/>
            <person name="Srivastava S."/>
            <person name="Singh M."/>
            <person name="Iquebal M.A."/>
            <person name="Jaiswal S."/>
            <person name="Angadi U.B."/>
            <person name="Kumar N."/>
            <person name="Raza M."/>
            <person name="Shah T.M."/>
            <person name="Rai A."/>
            <person name="Jena J.K."/>
        </authorList>
    </citation>
    <scope>NUCLEOTIDE SEQUENCE [LARGE SCALE GENOMIC DNA]</scope>
    <source>
        <strain evidence="2">DASCIFA01</strain>
        <tissue evidence="2">Testis</tissue>
    </source>
</reference>
<feature type="compositionally biased region" description="Polar residues" evidence="1">
    <location>
        <begin position="129"/>
        <end position="158"/>
    </location>
</feature>
<gene>
    <name evidence="2" type="ORF">ROHU_009346</name>
</gene>
<proteinExistence type="predicted"/>
<dbReference type="EMBL" id="QBIY01012933">
    <property type="protein sequence ID" value="RXN13936.1"/>
    <property type="molecule type" value="Genomic_DNA"/>
</dbReference>
<feature type="compositionally biased region" description="Low complexity" evidence="1">
    <location>
        <begin position="110"/>
        <end position="119"/>
    </location>
</feature>
<feature type="region of interest" description="Disordered" evidence="1">
    <location>
        <begin position="110"/>
        <end position="158"/>
    </location>
</feature>
<organism evidence="2 3">
    <name type="scientific">Labeo rohita</name>
    <name type="common">Indian major carp</name>
    <name type="synonym">Cyprinus rohita</name>
    <dbReference type="NCBI Taxonomy" id="84645"/>
    <lineage>
        <taxon>Eukaryota</taxon>
        <taxon>Metazoa</taxon>
        <taxon>Chordata</taxon>
        <taxon>Craniata</taxon>
        <taxon>Vertebrata</taxon>
        <taxon>Euteleostomi</taxon>
        <taxon>Actinopterygii</taxon>
        <taxon>Neopterygii</taxon>
        <taxon>Teleostei</taxon>
        <taxon>Ostariophysi</taxon>
        <taxon>Cypriniformes</taxon>
        <taxon>Cyprinidae</taxon>
        <taxon>Labeoninae</taxon>
        <taxon>Labeonini</taxon>
        <taxon>Labeo</taxon>
    </lineage>
</organism>